<dbReference type="GO" id="GO:0043565">
    <property type="term" value="F:sequence-specific DNA binding"/>
    <property type="evidence" value="ECO:0007669"/>
    <property type="project" value="InterPro"/>
</dbReference>
<dbReference type="InterPro" id="IPR009057">
    <property type="entry name" value="Homeodomain-like_sf"/>
</dbReference>
<dbReference type="Proteomes" id="UP000178943">
    <property type="component" value="Unassembled WGS sequence"/>
</dbReference>
<name>A0A1F5V8J0_9BACT</name>
<dbReference type="Pfam" id="PF02954">
    <property type="entry name" value="HTH_8"/>
    <property type="match status" value="1"/>
</dbReference>
<evidence type="ECO:0000259" key="1">
    <source>
        <dbReference type="Pfam" id="PF02954"/>
    </source>
</evidence>
<organism evidence="2 3">
    <name type="scientific">Candidatus Fischerbacteria bacterium RBG_13_37_8</name>
    <dbReference type="NCBI Taxonomy" id="1817863"/>
    <lineage>
        <taxon>Bacteria</taxon>
        <taxon>Candidatus Fischeribacteriota</taxon>
    </lineage>
</organism>
<evidence type="ECO:0000313" key="2">
    <source>
        <dbReference type="EMBL" id="OGF59752.1"/>
    </source>
</evidence>
<protein>
    <recommendedName>
        <fullName evidence="1">DNA binding HTH domain-containing protein</fullName>
    </recommendedName>
</protein>
<dbReference type="InterPro" id="IPR002197">
    <property type="entry name" value="HTH_Fis"/>
</dbReference>
<gene>
    <name evidence="2" type="ORF">A2Y62_05215</name>
</gene>
<dbReference type="PRINTS" id="PR01590">
    <property type="entry name" value="HTHFIS"/>
</dbReference>
<sequence>MPDSILSIEKPVLSLENELVEDFDLEATIDIIKKFYILKALKDCNGNQTKAAEVLKISARSIRYYIKKLDIDTAF</sequence>
<comment type="caution">
    <text evidence="2">The sequence shown here is derived from an EMBL/GenBank/DDBJ whole genome shotgun (WGS) entry which is preliminary data.</text>
</comment>
<accession>A0A1F5V8J0</accession>
<dbReference type="SUPFAM" id="SSF46689">
    <property type="entry name" value="Homeodomain-like"/>
    <property type="match status" value="1"/>
</dbReference>
<reference evidence="2 3" key="1">
    <citation type="journal article" date="2016" name="Nat. Commun.">
        <title>Thousands of microbial genomes shed light on interconnected biogeochemical processes in an aquifer system.</title>
        <authorList>
            <person name="Anantharaman K."/>
            <person name="Brown C.T."/>
            <person name="Hug L.A."/>
            <person name="Sharon I."/>
            <person name="Castelle C.J."/>
            <person name="Probst A.J."/>
            <person name="Thomas B.C."/>
            <person name="Singh A."/>
            <person name="Wilkins M.J."/>
            <person name="Karaoz U."/>
            <person name="Brodie E.L."/>
            <person name="Williams K.H."/>
            <person name="Hubbard S.S."/>
            <person name="Banfield J.F."/>
        </authorList>
    </citation>
    <scope>NUCLEOTIDE SEQUENCE [LARGE SCALE GENOMIC DNA]</scope>
</reference>
<evidence type="ECO:0000313" key="3">
    <source>
        <dbReference type="Proteomes" id="UP000178943"/>
    </source>
</evidence>
<dbReference type="Gene3D" id="1.10.10.60">
    <property type="entry name" value="Homeodomain-like"/>
    <property type="match status" value="1"/>
</dbReference>
<feature type="domain" description="DNA binding HTH" evidence="1">
    <location>
        <begin position="36"/>
        <end position="69"/>
    </location>
</feature>
<proteinExistence type="predicted"/>
<dbReference type="AlphaFoldDB" id="A0A1F5V8J0"/>
<dbReference type="EMBL" id="MFGW01000206">
    <property type="protein sequence ID" value="OGF59752.1"/>
    <property type="molecule type" value="Genomic_DNA"/>
</dbReference>
<dbReference type="STRING" id="1817863.A2Y62_05215"/>